<dbReference type="RefSeq" id="WP_058313346.1">
    <property type="nucleotide sequence ID" value="NZ_CYTO01000008.1"/>
</dbReference>
<dbReference type="InterPro" id="IPR049809">
    <property type="entry name" value="YehF/YfeS-like_WGR"/>
</dbReference>
<proteinExistence type="predicted"/>
<evidence type="ECO:0000313" key="2">
    <source>
        <dbReference type="EMBL" id="CUK24320.1"/>
    </source>
</evidence>
<feature type="domain" description="WGR" evidence="1">
    <location>
        <begin position="7"/>
        <end position="75"/>
    </location>
</feature>
<dbReference type="InterPro" id="IPR036930">
    <property type="entry name" value="WGR_dom_sf"/>
</dbReference>
<gene>
    <name evidence="2" type="ORF">TA5114_00103</name>
</gene>
<accession>A0A0N7MB37</accession>
<dbReference type="EMBL" id="CYUE01000002">
    <property type="protein sequence ID" value="CUK24320.1"/>
    <property type="molecule type" value="Genomic_DNA"/>
</dbReference>
<reference evidence="3" key="1">
    <citation type="submission" date="2015-09" db="EMBL/GenBank/DDBJ databases">
        <authorList>
            <person name="Rodrigo-Torres Lidia"/>
            <person name="Arahal R.David."/>
        </authorList>
    </citation>
    <scope>NUCLEOTIDE SEQUENCE [LARGE SCALE GENOMIC DNA]</scope>
    <source>
        <strain evidence="3">CECT 5114</strain>
    </source>
</reference>
<dbReference type="Proteomes" id="UP000051184">
    <property type="component" value="Unassembled WGS sequence"/>
</dbReference>
<protein>
    <recommendedName>
        <fullName evidence="1">WGR domain-containing protein</fullName>
    </recommendedName>
</protein>
<dbReference type="CDD" id="cd07996">
    <property type="entry name" value="WGR_MMR_like"/>
    <property type="match status" value="1"/>
</dbReference>
<dbReference type="OrthoDB" id="5801306at2"/>
<dbReference type="Pfam" id="PF05406">
    <property type="entry name" value="WGR"/>
    <property type="match status" value="1"/>
</dbReference>
<evidence type="ECO:0000259" key="1">
    <source>
        <dbReference type="Pfam" id="PF05406"/>
    </source>
</evidence>
<name>A0A0N7MB37_9RHOB</name>
<dbReference type="InterPro" id="IPR008893">
    <property type="entry name" value="WGR_domain"/>
</dbReference>
<organism evidence="2 3">
    <name type="scientific">Cognatishimia activa</name>
    <dbReference type="NCBI Taxonomy" id="1715691"/>
    <lineage>
        <taxon>Bacteria</taxon>
        <taxon>Pseudomonadati</taxon>
        <taxon>Pseudomonadota</taxon>
        <taxon>Alphaproteobacteria</taxon>
        <taxon>Rhodobacterales</taxon>
        <taxon>Paracoccaceae</taxon>
        <taxon>Cognatishimia</taxon>
    </lineage>
</organism>
<dbReference type="SUPFAM" id="SSF142921">
    <property type="entry name" value="WGR domain-like"/>
    <property type="match status" value="1"/>
</dbReference>
<dbReference type="AlphaFoldDB" id="A0A0N7MB37"/>
<sequence>MAVCLLYQRRKARRPRFYRVEIAYDLFDNVAVLSEWGIAGGKASEARTTFSNLREASLEADRRRRRAQRKGYARFDRAVALI</sequence>
<keyword evidence="3" id="KW-1185">Reference proteome</keyword>
<evidence type="ECO:0000313" key="3">
    <source>
        <dbReference type="Proteomes" id="UP000051184"/>
    </source>
</evidence>
<dbReference type="STRING" id="1715691.TA5113_00728"/>